<dbReference type="EMBL" id="NBNE01007979">
    <property type="protein sequence ID" value="OWZ00006.1"/>
    <property type="molecule type" value="Genomic_DNA"/>
</dbReference>
<comment type="caution">
    <text evidence="1">The sequence shown here is derived from an EMBL/GenBank/DDBJ whole genome shotgun (WGS) entry which is preliminary data.</text>
</comment>
<sequence length="102" mass="11872">MYVADVNQQEWDDYGEGLTFALNTTHNRVRAETSYAINARSGHLGTVDTSLRLRCAKVEGQYRRAREAVNESLHVAIKSRADRHNEKVRPHWIEEDTQVWLY</sequence>
<name>A0A225V286_9STRA</name>
<evidence type="ECO:0000313" key="2">
    <source>
        <dbReference type="Proteomes" id="UP000198211"/>
    </source>
</evidence>
<proteinExistence type="predicted"/>
<keyword evidence="1" id="KW-0808">Transferase</keyword>
<reference evidence="2" key="1">
    <citation type="submission" date="2017-03" db="EMBL/GenBank/DDBJ databases">
        <title>Phytopthora megakarya and P. palmivora, two closely related causual agents of cacao black pod achieved similar genome size and gene model numbers by different mechanisms.</title>
        <authorList>
            <person name="Ali S."/>
            <person name="Shao J."/>
            <person name="Larry D.J."/>
            <person name="Kronmiller B."/>
            <person name="Shen D."/>
            <person name="Strem M.D."/>
            <person name="Melnick R.L."/>
            <person name="Guiltinan M.J."/>
            <person name="Tyler B.M."/>
            <person name="Meinhardt L.W."/>
            <person name="Bailey B.A."/>
        </authorList>
    </citation>
    <scope>NUCLEOTIDE SEQUENCE [LARGE SCALE GENOMIC DNA]</scope>
    <source>
        <strain evidence="2">zdho120</strain>
    </source>
</reference>
<protein>
    <submittedName>
        <fullName evidence="1">Reverse transcriptase</fullName>
    </submittedName>
</protein>
<evidence type="ECO:0000313" key="1">
    <source>
        <dbReference type="EMBL" id="OWZ00006.1"/>
    </source>
</evidence>
<keyword evidence="2" id="KW-1185">Reference proteome</keyword>
<dbReference type="Proteomes" id="UP000198211">
    <property type="component" value="Unassembled WGS sequence"/>
</dbReference>
<accession>A0A225V286</accession>
<gene>
    <name evidence="1" type="ORF">PHMEG_00028893</name>
</gene>
<dbReference type="AlphaFoldDB" id="A0A225V286"/>
<dbReference type="GO" id="GO:0003964">
    <property type="term" value="F:RNA-directed DNA polymerase activity"/>
    <property type="evidence" value="ECO:0007669"/>
    <property type="project" value="UniProtKB-KW"/>
</dbReference>
<keyword evidence="1" id="KW-0695">RNA-directed DNA polymerase</keyword>
<keyword evidence="1" id="KW-0548">Nucleotidyltransferase</keyword>
<organism evidence="1 2">
    <name type="scientific">Phytophthora megakarya</name>
    <dbReference type="NCBI Taxonomy" id="4795"/>
    <lineage>
        <taxon>Eukaryota</taxon>
        <taxon>Sar</taxon>
        <taxon>Stramenopiles</taxon>
        <taxon>Oomycota</taxon>
        <taxon>Peronosporomycetes</taxon>
        <taxon>Peronosporales</taxon>
        <taxon>Peronosporaceae</taxon>
        <taxon>Phytophthora</taxon>
    </lineage>
</organism>